<dbReference type="Proteomes" id="UP000263377">
    <property type="component" value="Unassembled WGS sequence"/>
</dbReference>
<dbReference type="PANTHER" id="PTHR30061">
    <property type="entry name" value="MALTOSE-BINDING PERIPLASMIC PROTEIN"/>
    <property type="match status" value="1"/>
</dbReference>
<proteinExistence type="inferred from homology"/>
<comment type="similarity">
    <text evidence="1">Belongs to the bacterial solute-binding protein 1 family.</text>
</comment>
<evidence type="ECO:0000256" key="1">
    <source>
        <dbReference type="ARBA" id="ARBA00008520"/>
    </source>
</evidence>
<sequence>MRLIGRTAAAVVLAAGCLAATACAPGTASPASDKAADDRTGTLQVWLYNEAGNAAKEAVIAKAVTDFQASHQGVTVNVSYIDTDASARAAKMKGAFNDPNSAPDLVEFGNTDLPGYVAAGGLADITTELDTWQDKGDLDPAIAKTAVVDGKTYGLPWWVGVRALYYRTDLFTEAGLTPPTSYAELVAANQKIHAAHPDTFGIAVGGKYTFAALPFVWDAGGDIATKDGAAFKAAINSPASQAGIKRYTDLFGADGCPAQQCADLTGGKTVDLFAAGKSAMAVLLNSNRGKVDAGAVKGKYGVVPLPGEKPGSIAPAFAGGNNLGVMKAAKHRTLAVEFAELLASPAYQEQMYDAMGNLPTLKSVSGKVAAKDAFLKPFTDTIAAGTRFVPLDQAWAQIDAQAVIPTMLQQVVTGKADVAKASGDAAAQVSSAFAAH</sequence>
<dbReference type="PROSITE" id="PS51257">
    <property type="entry name" value="PROKAR_LIPOPROTEIN"/>
    <property type="match status" value="1"/>
</dbReference>
<protein>
    <submittedName>
        <fullName evidence="5">Extracellular solute-binding protein</fullName>
    </submittedName>
</protein>
<feature type="signal peptide" evidence="4">
    <location>
        <begin position="1"/>
        <end position="24"/>
    </location>
</feature>
<dbReference type="SUPFAM" id="SSF53850">
    <property type="entry name" value="Periplasmic binding protein-like II"/>
    <property type="match status" value="1"/>
</dbReference>
<keyword evidence="3 4" id="KW-0732">Signal</keyword>
<evidence type="ECO:0000256" key="4">
    <source>
        <dbReference type="SAM" id="SignalP"/>
    </source>
</evidence>
<evidence type="ECO:0000313" key="5">
    <source>
        <dbReference type="EMBL" id="RGD56009.1"/>
    </source>
</evidence>
<dbReference type="RefSeq" id="WP_117492337.1">
    <property type="nucleotide sequence ID" value="NZ_QVIG01000002.1"/>
</dbReference>
<evidence type="ECO:0000313" key="6">
    <source>
        <dbReference type="Proteomes" id="UP000263377"/>
    </source>
</evidence>
<comment type="caution">
    <text evidence="5">The sequence shown here is derived from an EMBL/GenBank/DDBJ whole genome shotgun (WGS) entry which is preliminary data.</text>
</comment>
<dbReference type="GO" id="GO:1901982">
    <property type="term" value="F:maltose binding"/>
    <property type="evidence" value="ECO:0007669"/>
    <property type="project" value="TreeGrafter"/>
</dbReference>
<dbReference type="GO" id="GO:0055052">
    <property type="term" value="C:ATP-binding cassette (ABC) transporter complex, substrate-binding subunit-containing"/>
    <property type="evidence" value="ECO:0007669"/>
    <property type="project" value="TreeGrafter"/>
</dbReference>
<dbReference type="AlphaFoldDB" id="A0A372ZJG4"/>
<dbReference type="GO" id="GO:0042956">
    <property type="term" value="P:maltodextrin transmembrane transport"/>
    <property type="evidence" value="ECO:0007669"/>
    <property type="project" value="TreeGrafter"/>
</dbReference>
<dbReference type="InterPro" id="IPR006059">
    <property type="entry name" value="SBP"/>
</dbReference>
<keyword evidence="2" id="KW-0813">Transport</keyword>
<name>A0A372ZJG4_9ACTN</name>
<dbReference type="EMBL" id="QVIG01000002">
    <property type="protein sequence ID" value="RGD56009.1"/>
    <property type="molecule type" value="Genomic_DNA"/>
</dbReference>
<dbReference type="GO" id="GO:0015768">
    <property type="term" value="P:maltose transport"/>
    <property type="evidence" value="ECO:0007669"/>
    <property type="project" value="TreeGrafter"/>
</dbReference>
<gene>
    <name evidence="5" type="ORF">DR950_37430</name>
</gene>
<evidence type="ECO:0000256" key="2">
    <source>
        <dbReference type="ARBA" id="ARBA00022448"/>
    </source>
</evidence>
<organism evidence="5 6">
    <name type="scientific">Kitasatospora xanthocidica</name>
    <dbReference type="NCBI Taxonomy" id="83382"/>
    <lineage>
        <taxon>Bacteria</taxon>
        <taxon>Bacillati</taxon>
        <taxon>Actinomycetota</taxon>
        <taxon>Actinomycetes</taxon>
        <taxon>Kitasatosporales</taxon>
        <taxon>Streptomycetaceae</taxon>
        <taxon>Kitasatospora</taxon>
    </lineage>
</organism>
<dbReference type="PANTHER" id="PTHR30061:SF50">
    <property type="entry name" value="MALTOSE_MALTODEXTRIN-BINDING PERIPLASMIC PROTEIN"/>
    <property type="match status" value="1"/>
</dbReference>
<evidence type="ECO:0000256" key="3">
    <source>
        <dbReference type="ARBA" id="ARBA00022729"/>
    </source>
</evidence>
<accession>A0A372ZJG4</accession>
<reference evidence="5 6" key="1">
    <citation type="submission" date="2018-08" db="EMBL/GenBank/DDBJ databases">
        <title>Diversity &amp; Physiological Properties of Lignin-Decomposing Actinobacteria from Soil.</title>
        <authorList>
            <person name="Roh S.G."/>
            <person name="Kim S.B."/>
        </authorList>
    </citation>
    <scope>NUCLEOTIDE SEQUENCE [LARGE SCALE GENOMIC DNA]</scope>
    <source>
        <strain evidence="5 6">MMS17-GH009</strain>
    </source>
</reference>
<feature type="chain" id="PRO_5039245779" evidence="4">
    <location>
        <begin position="25"/>
        <end position="436"/>
    </location>
</feature>
<keyword evidence="6" id="KW-1185">Reference proteome</keyword>
<dbReference type="Pfam" id="PF01547">
    <property type="entry name" value="SBP_bac_1"/>
    <property type="match status" value="1"/>
</dbReference>
<dbReference type="Gene3D" id="3.40.190.10">
    <property type="entry name" value="Periplasmic binding protein-like II"/>
    <property type="match status" value="2"/>
</dbReference>